<evidence type="ECO:0000313" key="2">
    <source>
        <dbReference type="EMBL" id="SCG74740.1"/>
    </source>
</evidence>
<protein>
    <submittedName>
        <fullName evidence="2">Low temperature requirement A protein (LtrA)</fullName>
    </submittedName>
</protein>
<evidence type="ECO:0000313" key="3">
    <source>
        <dbReference type="Proteomes" id="UP000198221"/>
    </source>
</evidence>
<dbReference type="EMBL" id="LT607754">
    <property type="protein sequence ID" value="SCG74740.1"/>
    <property type="molecule type" value="Genomic_DNA"/>
</dbReference>
<name>A0A1C5JW06_9ACTN</name>
<organism evidence="2 3">
    <name type="scientific">Micromonospora inositola</name>
    <dbReference type="NCBI Taxonomy" id="47865"/>
    <lineage>
        <taxon>Bacteria</taxon>
        <taxon>Bacillati</taxon>
        <taxon>Actinomycetota</taxon>
        <taxon>Actinomycetes</taxon>
        <taxon>Micromonosporales</taxon>
        <taxon>Micromonosporaceae</taxon>
        <taxon>Micromonospora</taxon>
    </lineage>
</organism>
<dbReference type="Pfam" id="PF06772">
    <property type="entry name" value="LtrA"/>
    <property type="match status" value="1"/>
</dbReference>
<evidence type="ECO:0000256" key="1">
    <source>
        <dbReference type="SAM" id="Phobius"/>
    </source>
</evidence>
<reference evidence="3" key="1">
    <citation type="submission" date="2016-06" db="EMBL/GenBank/DDBJ databases">
        <authorList>
            <person name="Varghese N."/>
            <person name="Submissions Spin"/>
        </authorList>
    </citation>
    <scope>NUCLEOTIDE SEQUENCE [LARGE SCALE GENOMIC DNA]</scope>
    <source>
        <strain evidence="3">DSM 43819</strain>
    </source>
</reference>
<feature type="transmembrane region" description="Helical" evidence="1">
    <location>
        <begin position="12"/>
        <end position="35"/>
    </location>
</feature>
<proteinExistence type="predicted"/>
<gene>
    <name evidence="2" type="ORF">GA0070613_5602</name>
</gene>
<keyword evidence="1" id="KW-0472">Membrane</keyword>
<sequence>MRPAPAGRDRRATPYEIFFDLVFVFALTRIMALIGQPPTPVGMAQGLLLLVLLWLAWGSYTWLGDRTPADVGVVRAGVLVAMAALFVAALVMPRALVARAGPGRAAGDHLGR</sequence>
<dbReference type="RefSeq" id="WP_231929512.1">
    <property type="nucleotide sequence ID" value="NZ_LT607754.1"/>
</dbReference>
<dbReference type="InterPro" id="IPR010640">
    <property type="entry name" value="Low_temperature_requirement_A"/>
</dbReference>
<feature type="transmembrane region" description="Helical" evidence="1">
    <location>
        <begin position="41"/>
        <end position="60"/>
    </location>
</feature>
<feature type="transmembrane region" description="Helical" evidence="1">
    <location>
        <begin position="72"/>
        <end position="92"/>
    </location>
</feature>
<dbReference type="Proteomes" id="UP000198221">
    <property type="component" value="Chromosome I"/>
</dbReference>
<accession>A0A1C5JW06</accession>
<keyword evidence="1" id="KW-0812">Transmembrane</keyword>
<dbReference type="AlphaFoldDB" id="A0A1C5JW06"/>
<keyword evidence="3" id="KW-1185">Reference proteome</keyword>
<keyword evidence="1" id="KW-1133">Transmembrane helix</keyword>